<dbReference type="EMBL" id="SOSA01000403">
    <property type="protein sequence ID" value="THC91569.1"/>
    <property type="molecule type" value="Genomic_DNA"/>
</dbReference>
<dbReference type="AlphaFoldDB" id="A0A4S3J937"/>
<evidence type="ECO:0000313" key="1">
    <source>
        <dbReference type="EMBL" id="THC91569.1"/>
    </source>
</evidence>
<protein>
    <submittedName>
        <fullName evidence="1">Uncharacterized protein</fullName>
    </submittedName>
</protein>
<keyword evidence="2" id="KW-1185">Reference proteome</keyword>
<dbReference type="Proteomes" id="UP000308092">
    <property type="component" value="Unassembled WGS sequence"/>
</dbReference>
<dbReference type="VEuPathDB" id="FungiDB:EYZ11_008964"/>
<accession>A0A4S3J937</accession>
<organism evidence="1 2">
    <name type="scientific">Aspergillus tanneri</name>
    <dbReference type="NCBI Taxonomy" id="1220188"/>
    <lineage>
        <taxon>Eukaryota</taxon>
        <taxon>Fungi</taxon>
        <taxon>Dikarya</taxon>
        <taxon>Ascomycota</taxon>
        <taxon>Pezizomycotina</taxon>
        <taxon>Eurotiomycetes</taxon>
        <taxon>Eurotiomycetidae</taxon>
        <taxon>Eurotiales</taxon>
        <taxon>Aspergillaceae</taxon>
        <taxon>Aspergillus</taxon>
        <taxon>Aspergillus subgen. Circumdati</taxon>
    </lineage>
</organism>
<sequence length="43" mass="4728">MGLVCTLGSYTVTAKTETGLDEESYREWVVTFSTPTDSAASHW</sequence>
<name>A0A4S3J937_9EURO</name>
<reference evidence="1 2" key="1">
    <citation type="submission" date="2019-03" db="EMBL/GenBank/DDBJ databases">
        <title>The genome sequence of a newly discovered highly antifungal drug resistant Aspergillus species, Aspergillus tanneri NIH 1004.</title>
        <authorList>
            <person name="Mounaud S."/>
            <person name="Singh I."/>
            <person name="Joardar V."/>
            <person name="Pakala S."/>
            <person name="Pakala S."/>
            <person name="Venepally P."/>
            <person name="Hoover J."/>
            <person name="Nierman W."/>
            <person name="Chung J."/>
            <person name="Losada L."/>
        </authorList>
    </citation>
    <scope>NUCLEOTIDE SEQUENCE [LARGE SCALE GENOMIC DNA]</scope>
    <source>
        <strain evidence="1 2">NIH1004</strain>
    </source>
</reference>
<proteinExistence type="predicted"/>
<comment type="caution">
    <text evidence="1">The sequence shown here is derived from an EMBL/GenBank/DDBJ whole genome shotgun (WGS) entry which is preliminary data.</text>
</comment>
<gene>
    <name evidence="1" type="ORF">EYZ11_008964</name>
</gene>
<evidence type="ECO:0000313" key="2">
    <source>
        <dbReference type="Proteomes" id="UP000308092"/>
    </source>
</evidence>